<dbReference type="eggNOG" id="ENOG50329XG">
    <property type="taxonomic scope" value="Bacteria"/>
</dbReference>
<evidence type="ECO:0000313" key="2">
    <source>
        <dbReference type="Proteomes" id="UP000016943"/>
    </source>
</evidence>
<dbReference type="AlphaFoldDB" id="U3GY43"/>
<protein>
    <recommendedName>
        <fullName evidence="3">DUF4352 domain-containing protein</fullName>
    </recommendedName>
</protein>
<dbReference type="STRING" id="1348662.CARG_07240"/>
<dbReference type="HOGENOM" id="CLU_133136_0_0_11"/>
<proteinExistence type="predicted"/>
<keyword evidence="2" id="KW-1185">Reference proteome</keyword>
<dbReference type="KEGG" id="caz:CARG_07240"/>
<dbReference type="PATRIC" id="fig|1348662.3.peg.1423"/>
<organism evidence="1 2">
    <name type="scientific">Corynebacterium argentoratense DSM 44202</name>
    <dbReference type="NCBI Taxonomy" id="1348662"/>
    <lineage>
        <taxon>Bacteria</taxon>
        <taxon>Bacillati</taxon>
        <taxon>Actinomycetota</taxon>
        <taxon>Actinomycetes</taxon>
        <taxon>Mycobacteriales</taxon>
        <taxon>Corynebacteriaceae</taxon>
        <taxon>Corynebacterium</taxon>
    </lineage>
</organism>
<evidence type="ECO:0008006" key="3">
    <source>
        <dbReference type="Google" id="ProtNLM"/>
    </source>
</evidence>
<gene>
    <name evidence="1" type="ORF">CARG_07240</name>
</gene>
<reference evidence="1 2" key="1">
    <citation type="journal article" date="2013" name="Genome Announc.">
        <title>Whole-Genome Sequence of the Clinical Strain Corynebacterium argentoratense DSM 44202, Isolated from a Human Throat Specimen.</title>
        <authorList>
            <person name="Bomholt C."/>
            <person name="Glaub A."/>
            <person name="Gravermann K."/>
            <person name="Albersmeier A."/>
            <person name="Brinkrolf K."/>
            <person name="Ruckert C."/>
            <person name="Tauch A."/>
        </authorList>
    </citation>
    <scope>NUCLEOTIDE SEQUENCE [LARGE SCALE GENOMIC DNA]</scope>
    <source>
        <strain evidence="1">DSM 44202</strain>
    </source>
</reference>
<dbReference type="Proteomes" id="UP000016943">
    <property type="component" value="Chromosome"/>
</dbReference>
<evidence type="ECO:0000313" key="1">
    <source>
        <dbReference type="EMBL" id="AGU15568.1"/>
    </source>
</evidence>
<sequence length="173" mass="17750">MVVISGTIAATCLVACGDDSQDTSDTLVVTAQPTNPDNPDPAPFVAQQVEPIVAPTLYEPIHDPGLNVDWTLRGVSAAPIGGIVVHVDVKNLNESALPTDVVKATLKTTGYNGQSTNIEPLGEGQSGVQSGLDLPLGSGATTNLDFAFNTTVGNVNAAELQVGNVIFKGSLNI</sequence>
<accession>U3GY43</accession>
<name>U3GY43_9CORY</name>
<dbReference type="EMBL" id="CP006365">
    <property type="protein sequence ID" value="AGU15568.1"/>
    <property type="molecule type" value="Genomic_DNA"/>
</dbReference>